<evidence type="ECO:0000313" key="3">
    <source>
        <dbReference type="Proteomes" id="UP000838878"/>
    </source>
</evidence>
<sequence length="188" mass="20486">MALERDIFGSYVKQLGKSITAAENPFNIRHVNRGERARRAVRAARDAGAAASGGGRARGAGARAHWRRRARPRARSGKKPRKKAVSARQCLTDALGGRTLGRSERRRDPRPAAAAAPCPRWPCATSRSTAPCACATRLPGRHRAPSATTVSLHHHRPDHRLTVTRPHSDRAPPRRSVTALRAPVGLHR</sequence>
<gene>
    <name evidence="2" type="ORF">BINO364_LOCUS1776</name>
</gene>
<keyword evidence="3" id="KW-1185">Reference proteome</keyword>
<evidence type="ECO:0000256" key="1">
    <source>
        <dbReference type="SAM" id="MobiDB-lite"/>
    </source>
</evidence>
<feature type="compositionally biased region" description="Low complexity" evidence="1">
    <location>
        <begin position="111"/>
        <end position="124"/>
    </location>
</feature>
<dbReference type="AlphaFoldDB" id="A0A8J9V3G9"/>
<feature type="compositionally biased region" description="Basic residues" evidence="1">
    <location>
        <begin position="64"/>
        <end position="85"/>
    </location>
</feature>
<name>A0A8J9V3G9_9NEOP</name>
<accession>A0A8J9V3G9</accession>
<organism evidence="2 3">
    <name type="scientific">Brenthis ino</name>
    <name type="common">lesser marbled fritillary</name>
    <dbReference type="NCBI Taxonomy" id="405034"/>
    <lineage>
        <taxon>Eukaryota</taxon>
        <taxon>Metazoa</taxon>
        <taxon>Ecdysozoa</taxon>
        <taxon>Arthropoda</taxon>
        <taxon>Hexapoda</taxon>
        <taxon>Insecta</taxon>
        <taxon>Pterygota</taxon>
        <taxon>Neoptera</taxon>
        <taxon>Endopterygota</taxon>
        <taxon>Lepidoptera</taxon>
        <taxon>Glossata</taxon>
        <taxon>Ditrysia</taxon>
        <taxon>Papilionoidea</taxon>
        <taxon>Nymphalidae</taxon>
        <taxon>Heliconiinae</taxon>
        <taxon>Argynnini</taxon>
        <taxon>Brenthis</taxon>
    </lineage>
</organism>
<feature type="compositionally biased region" description="Basic and acidic residues" evidence="1">
    <location>
        <begin position="101"/>
        <end position="110"/>
    </location>
</feature>
<evidence type="ECO:0000313" key="2">
    <source>
        <dbReference type="EMBL" id="CAH0714758.1"/>
    </source>
</evidence>
<dbReference type="OrthoDB" id="10634918at2759"/>
<dbReference type="Proteomes" id="UP000838878">
    <property type="component" value="Chromosome 1"/>
</dbReference>
<proteinExistence type="predicted"/>
<dbReference type="EMBL" id="OV170221">
    <property type="protein sequence ID" value="CAH0714758.1"/>
    <property type="molecule type" value="Genomic_DNA"/>
</dbReference>
<reference evidence="2" key="1">
    <citation type="submission" date="2021-12" db="EMBL/GenBank/DDBJ databases">
        <authorList>
            <person name="Martin H S."/>
        </authorList>
    </citation>
    <scope>NUCLEOTIDE SEQUENCE</scope>
</reference>
<protein>
    <submittedName>
        <fullName evidence="2">Uncharacterized protein</fullName>
    </submittedName>
</protein>
<feature type="region of interest" description="Disordered" evidence="1">
    <location>
        <begin position="46"/>
        <end position="127"/>
    </location>
</feature>
<feature type="non-terminal residue" evidence="2">
    <location>
        <position position="188"/>
    </location>
</feature>